<reference evidence="5" key="1">
    <citation type="journal article" date="2015" name="Nature">
        <title>Complex archaea that bridge the gap between prokaryotes and eukaryotes.</title>
        <authorList>
            <person name="Spang A."/>
            <person name="Saw J.H."/>
            <person name="Jorgensen S.L."/>
            <person name="Zaremba-Niedzwiedzka K."/>
            <person name="Martijn J."/>
            <person name="Lind A.E."/>
            <person name="van Eijk R."/>
            <person name="Schleper C."/>
            <person name="Guy L."/>
            <person name="Ettema T.J."/>
        </authorList>
    </citation>
    <scope>NUCLEOTIDE SEQUENCE</scope>
</reference>
<sequence length="166" mass="18181">MSDASARRAVVHRETRETDVSVELALEGSGRYQVSTGIGMLDHMLEQLARHGLFDITVEARGDIERDPHHLVEDVGLVLGQALNEALGERRGITRFGHAIVPLDEALALVAVDLGGRGHAGIQFNFEREMLGQLPTENIAHFLAAFASEGRLNLHVRELAGENDHH</sequence>
<protein>
    <recommendedName>
        <fullName evidence="6">Imidazoleglycerol-phosphate dehydratase</fullName>
    </recommendedName>
</protein>
<organism evidence="5">
    <name type="scientific">marine sediment metagenome</name>
    <dbReference type="NCBI Taxonomy" id="412755"/>
    <lineage>
        <taxon>unclassified sequences</taxon>
        <taxon>metagenomes</taxon>
        <taxon>ecological metagenomes</taxon>
    </lineage>
</organism>
<dbReference type="PANTHER" id="PTHR23133:SF2">
    <property type="entry name" value="IMIDAZOLEGLYCEROL-PHOSPHATE DEHYDRATASE"/>
    <property type="match status" value="1"/>
</dbReference>
<dbReference type="GO" id="GO:0004424">
    <property type="term" value="F:imidazoleglycerol-phosphate dehydratase activity"/>
    <property type="evidence" value="ECO:0007669"/>
    <property type="project" value="InterPro"/>
</dbReference>
<evidence type="ECO:0000256" key="2">
    <source>
        <dbReference type="ARBA" id="ARBA00022605"/>
    </source>
</evidence>
<dbReference type="Pfam" id="PF00475">
    <property type="entry name" value="IGPD"/>
    <property type="match status" value="1"/>
</dbReference>
<accession>A0A0F9EYE1</accession>
<dbReference type="AlphaFoldDB" id="A0A0F9EYE1"/>
<proteinExistence type="predicted"/>
<dbReference type="FunFam" id="3.30.230.40:FF:000003">
    <property type="entry name" value="Imidazoleglycerol-phosphate dehydratase HisB"/>
    <property type="match status" value="1"/>
</dbReference>
<dbReference type="CDD" id="cd07914">
    <property type="entry name" value="IGPD"/>
    <property type="match status" value="1"/>
</dbReference>
<evidence type="ECO:0000313" key="5">
    <source>
        <dbReference type="EMBL" id="KKL79054.1"/>
    </source>
</evidence>
<dbReference type="SUPFAM" id="SSF54211">
    <property type="entry name" value="Ribosomal protein S5 domain 2-like"/>
    <property type="match status" value="2"/>
</dbReference>
<comment type="pathway">
    <text evidence="1">Amino-acid biosynthesis; L-histidine biosynthesis; L-histidine from 5-phospho-alpha-D-ribose 1-diphosphate: step 6/9.</text>
</comment>
<evidence type="ECO:0000256" key="4">
    <source>
        <dbReference type="ARBA" id="ARBA00023239"/>
    </source>
</evidence>
<evidence type="ECO:0000256" key="1">
    <source>
        <dbReference type="ARBA" id="ARBA00005047"/>
    </source>
</evidence>
<keyword evidence="2" id="KW-0028">Amino-acid biosynthesis</keyword>
<dbReference type="InterPro" id="IPR000807">
    <property type="entry name" value="ImidazoleglycerolP_deHydtase"/>
</dbReference>
<keyword evidence="4" id="KW-0456">Lyase</keyword>
<dbReference type="EMBL" id="LAZR01023280">
    <property type="protein sequence ID" value="KKL79054.1"/>
    <property type="molecule type" value="Genomic_DNA"/>
</dbReference>
<evidence type="ECO:0008006" key="6">
    <source>
        <dbReference type="Google" id="ProtNLM"/>
    </source>
</evidence>
<name>A0A0F9EYE1_9ZZZZ</name>
<dbReference type="GO" id="GO:0000105">
    <property type="term" value="P:L-histidine biosynthetic process"/>
    <property type="evidence" value="ECO:0007669"/>
    <property type="project" value="UniProtKB-KW"/>
</dbReference>
<feature type="non-terminal residue" evidence="5">
    <location>
        <position position="166"/>
    </location>
</feature>
<dbReference type="Gene3D" id="3.30.230.40">
    <property type="entry name" value="Imidazole glycerol phosphate dehydratase, domain 1"/>
    <property type="match status" value="2"/>
</dbReference>
<evidence type="ECO:0000256" key="3">
    <source>
        <dbReference type="ARBA" id="ARBA00023102"/>
    </source>
</evidence>
<dbReference type="InterPro" id="IPR038494">
    <property type="entry name" value="IGPD_sf"/>
</dbReference>
<comment type="caution">
    <text evidence="5">The sequence shown here is derived from an EMBL/GenBank/DDBJ whole genome shotgun (WGS) entry which is preliminary data.</text>
</comment>
<dbReference type="PANTHER" id="PTHR23133">
    <property type="entry name" value="IMIDAZOLEGLYCEROL-PHOSPHATE DEHYDRATASE HIS7"/>
    <property type="match status" value="1"/>
</dbReference>
<dbReference type="InterPro" id="IPR020568">
    <property type="entry name" value="Ribosomal_Su5_D2-typ_SF"/>
</dbReference>
<keyword evidence="3" id="KW-0368">Histidine biosynthesis</keyword>
<gene>
    <name evidence="5" type="ORF">LCGC14_2018720</name>
</gene>